<dbReference type="Pfam" id="PF02254">
    <property type="entry name" value="TrkA_N"/>
    <property type="match status" value="2"/>
</dbReference>
<evidence type="ECO:0000256" key="5">
    <source>
        <dbReference type="ARBA" id="ARBA00023027"/>
    </source>
</evidence>
<feature type="domain" description="RCK N-terminal" evidence="7">
    <location>
        <begin position="1"/>
        <end position="120"/>
    </location>
</feature>
<accession>A0ABR7IIF0</accession>
<keyword evidence="5" id="KW-0520">NAD</keyword>
<reference evidence="9 10" key="1">
    <citation type="submission" date="2020-08" db="EMBL/GenBank/DDBJ databases">
        <title>Genome public.</title>
        <authorList>
            <person name="Liu C."/>
            <person name="Sun Q."/>
        </authorList>
    </citation>
    <scope>NUCLEOTIDE SEQUENCE [LARGE SCALE GENOMIC DNA]</scope>
    <source>
        <strain evidence="9 10">M29</strain>
    </source>
</reference>
<dbReference type="Gene3D" id="3.30.70.1450">
    <property type="entry name" value="Regulator of K+ conductance, C-terminal domain"/>
    <property type="match status" value="2"/>
</dbReference>
<dbReference type="Gene3D" id="3.40.50.720">
    <property type="entry name" value="NAD(P)-binding Rossmann-like Domain"/>
    <property type="match status" value="2"/>
</dbReference>
<evidence type="ECO:0000256" key="4">
    <source>
        <dbReference type="ARBA" id="ARBA00022958"/>
    </source>
</evidence>
<dbReference type="InterPro" id="IPR036721">
    <property type="entry name" value="RCK_C_sf"/>
</dbReference>
<evidence type="ECO:0000259" key="7">
    <source>
        <dbReference type="PROSITE" id="PS51201"/>
    </source>
</evidence>
<evidence type="ECO:0000313" key="9">
    <source>
        <dbReference type="EMBL" id="MBC5779807.1"/>
    </source>
</evidence>
<gene>
    <name evidence="9" type="primary">trkA</name>
    <name evidence="9" type="ORF">H8Z82_09035</name>
</gene>
<dbReference type="InterPro" id="IPR006037">
    <property type="entry name" value="RCK_C"/>
</dbReference>
<dbReference type="Pfam" id="PF02080">
    <property type="entry name" value="TrkA_C"/>
    <property type="match status" value="1"/>
</dbReference>
<dbReference type="InterPro" id="IPR050721">
    <property type="entry name" value="Trk_Ktr_HKT_K-transport"/>
</dbReference>
<dbReference type="NCBIfam" id="NF007033">
    <property type="entry name" value="PRK09496.1-5"/>
    <property type="match status" value="1"/>
</dbReference>
<dbReference type="PANTHER" id="PTHR43833">
    <property type="entry name" value="POTASSIUM CHANNEL PROTEIN 2-RELATED-RELATED"/>
    <property type="match status" value="1"/>
</dbReference>
<evidence type="ECO:0000256" key="2">
    <source>
        <dbReference type="ARBA" id="ARBA00022448"/>
    </source>
</evidence>
<dbReference type="RefSeq" id="WP_186994932.1">
    <property type="nucleotide sequence ID" value="NZ_JACOQG010000012.1"/>
</dbReference>
<evidence type="ECO:0000256" key="1">
    <source>
        <dbReference type="ARBA" id="ARBA00017378"/>
    </source>
</evidence>
<dbReference type="SUPFAM" id="SSF116726">
    <property type="entry name" value="TrkA C-terminal domain-like"/>
    <property type="match status" value="2"/>
</dbReference>
<keyword evidence="6" id="KW-0406">Ion transport</keyword>
<feature type="domain" description="RCK C-terminal" evidence="8">
    <location>
        <begin position="140"/>
        <end position="224"/>
    </location>
</feature>
<keyword evidence="2" id="KW-0813">Transport</keyword>
<feature type="domain" description="RCK N-terminal" evidence="7">
    <location>
        <begin position="228"/>
        <end position="345"/>
    </location>
</feature>
<sequence length="452" mass="49305">MQIIIVGCGKVGRTLAEQLQEEDSDITLIDVSANVINSLQDDIDAMGIVGNGASINTLMEAGVDKADILIAVTGSDEMNLLCCLIAQKTGHCQTIARVRNPIYGNEIGFIKKRLGVNMIINPELAAAQEISRLLRFPSAIKIDTFSRGRVELLKFKVLPEFGLDGMTISHITETLKCDVLFCAVESRDQVSIPGGNHMIHNGDNISILASPVNAATFFKKIGLKTHQVKNAIIVGGGTISYYLTKALLDMNISVKIIEQNTARCETLSDLLPNATIINGDGTNRNLLMEEGLPQTEAFVSLTNLDEENVFLALFAKTISNAKLVAKVNRLAFDDVIDNLDIGSVIYPKYITSDTILQYVRAMQNSIGSNVETLYHILDNKAEALEFAIRDNSPVVGIPLSELNLRQNLLVGYLNHNGVVKIPRGHDTIQVGDTVIIVTTHKGLRDITDILEK</sequence>
<dbReference type="EMBL" id="JACOQG010000012">
    <property type="protein sequence ID" value="MBC5779807.1"/>
    <property type="molecule type" value="Genomic_DNA"/>
</dbReference>
<keyword evidence="4" id="KW-0630">Potassium</keyword>
<dbReference type="PROSITE" id="PS51201">
    <property type="entry name" value="RCK_N"/>
    <property type="match status" value="2"/>
</dbReference>
<feature type="domain" description="RCK C-terminal" evidence="8">
    <location>
        <begin position="371"/>
        <end position="452"/>
    </location>
</feature>
<dbReference type="PROSITE" id="PS51202">
    <property type="entry name" value="RCK_C"/>
    <property type="match status" value="2"/>
</dbReference>
<dbReference type="InterPro" id="IPR006036">
    <property type="entry name" value="K_uptake_TrkA"/>
</dbReference>
<dbReference type="SUPFAM" id="SSF51735">
    <property type="entry name" value="NAD(P)-binding Rossmann-fold domains"/>
    <property type="match status" value="2"/>
</dbReference>
<dbReference type="NCBIfam" id="NF007039">
    <property type="entry name" value="PRK09496.3-2"/>
    <property type="match status" value="1"/>
</dbReference>
<dbReference type="Proteomes" id="UP000649826">
    <property type="component" value="Unassembled WGS sequence"/>
</dbReference>
<dbReference type="PANTHER" id="PTHR43833:SF5">
    <property type="entry name" value="TRK SYSTEM POTASSIUM UPTAKE PROTEIN TRKA"/>
    <property type="match status" value="1"/>
</dbReference>
<proteinExistence type="predicted"/>
<keyword evidence="3" id="KW-0633">Potassium transport</keyword>
<evidence type="ECO:0000313" key="10">
    <source>
        <dbReference type="Proteomes" id="UP000649826"/>
    </source>
</evidence>
<name>A0ABR7IIF0_9FIRM</name>
<evidence type="ECO:0000256" key="3">
    <source>
        <dbReference type="ARBA" id="ARBA00022538"/>
    </source>
</evidence>
<keyword evidence="10" id="KW-1185">Reference proteome</keyword>
<dbReference type="PRINTS" id="PR00335">
    <property type="entry name" value="KUPTAKETRKA"/>
</dbReference>
<dbReference type="NCBIfam" id="NF007031">
    <property type="entry name" value="PRK09496.1-2"/>
    <property type="match status" value="1"/>
</dbReference>
<evidence type="ECO:0000259" key="8">
    <source>
        <dbReference type="PROSITE" id="PS51202"/>
    </source>
</evidence>
<dbReference type="InterPro" id="IPR036291">
    <property type="entry name" value="NAD(P)-bd_dom_sf"/>
</dbReference>
<dbReference type="InterPro" id="IPR003148">
    <property type="entry name" value="RCK_N"/>
</dbReference>
<comment type="caution">
    <text evidence="9">The sequence shown here is derived from an EMBL/GenBank/DDBJ whole genome shotgun (WGS) entry which is preliminary data.</text>
</comment>
<protein>
    <recommendedName>
        <fullName evidence="1">Trk system potassium uptake protein TrkA</fullName>
    </recommendedName>
</protein>
<organism evidence="9 10">
    <name type="scientific">Blautia difficilis</name>
    <dbReference type="NCBI Taxonomy" id="2763027"/>
    <lineage>
        <taxon>Bacteria</taxon>
        <taxon>Bacillati</taxon>
        <taxon>Bacillota</taxon>
        <taxon>Clostridia</taxon>
        <taxon>Lachnospirales</taxon>
        <taxon>Lachnospiraceae</taxon>
        <taxon>Blautia</taxon>
    </lineage>
</organism>
<evidence type="ECO:0000256" key="6">
    <source>
        <dbReference type="ARBA" id="ARBA00023065"/>
    </source>
</evidence>